<keyword evidence="2" id="KW-0963">Cytoplasm</keyword>
<dbReference type="GO" id="GO:0005737">
    <property type="term" value="C:cytoplasm"/>
    <property type="evidence" value="ECO:0007669"/>
    <property type="project" value="UniProtKB-SubCell"/>
</dbReference>
<dbReference type="Pfam" id="PF02410">
    <property type="entry name" value="RsfS"/>
    <property type="match status" value="1"/>
</dbReference>
<dbReference type="GO" id="GO:0017148">
    <property type="term" value="P:negative regulation of translation"/>
    <property type="evidence" value="ECO:0007669"/>
    <property type="project" value="UniProtKB-UniRule"/>
</dbReference>
<dbReference type="HAMAP" id="MF_01477">
    <property type="entry name" value="Iojap_RsfS"/>
    <property type="match status" value="1"/>
</dbReference>
<evidence type="ECO:0000256" key="1">
    <source>
        <dbReference type="ARBA" id="ARBA00010574"/>
    </source>
</evidence>
<dbReference type="InterPro" id="IPR043519">
    <property type="entry name" value="NT_sf"/>
</dbReference>
<comment type="caution">
    <text evidence="3">The sequence shown here is derived from an EMBL/GenBank/DDBJ whole genome shotgun (WGS) entry which is preliminary data.</text>
</comment>
<evidence type="ECO:0000313" key="3">
    <source>
        <dbReference type="EMBL" id="TKJ39820.1"/>
    </source>
</evidence>
<comment type="subcellular location">
    <subcellularLocation>
        <location evidence="2">Cytoplasm</location>
    </subcellularLocation>
</comment>
<dbReference type="Proteomes" id="UP000319619">
    <property type="component" value="Unassembled WGS sequence"/>
</dbReference>
<dbReference type="SUPFAM" id="SSF81301">
    <property type="entry name" value="Nucleotidyltransferase"/>
    <property type="match status" value="1"/>
</dbReference>
<protein>
    <recommendedName>
        <fullName evidence="2">Ribosomal silencing factor RsfS</fullName>
    </recommendedName>
</protein>
<reference evidence="3 4" key="1">
    <citation type="submission" date="2017-06" db="EMBL/GenBank/DDBJ databases">
        <title>Novel microbial phyla capable of carbon fixation and sulfur reduction in deep-sea sediments.</title>
        <authorList>
            <person name="Huang J."/>
            <person name="Baker B."/>
            <person name="Wang Y."/>
        </authorList>
    </citation>
    <scope>NUCLEOTIDE SEQUENCE [LARGE SCALE GENOMIC DNA]</scope>
    <source>
        <strain evidence="3">B3_LCP</strain>
    </source>
</reference>
<dbReference type="PANTHER" id="PTHR21043">
    <property type="entry name" value="IOJAP SUPERFAMILY ORTHOLOG"/>
    <property type="match status" value="1"/>
</dbReference>
<dbReference type="GO" id="GO:0042256">
    <property type="term" value="P:cytosolic ribosome assembly"/>
    <property type="evidence" value="ECO:0007669"/>
    <property type="project" value="UniProtKB-UniRule"/>
</dbReference>
<evidence type="ECO:0000313" key="4">
    <source>
        <dbReference type="Proteomes" id="UP000319619"/>
    </source>
</evidence>
<proteinExistence type="inferred from homology"/>
<accession>A0A532UXZ7</accession>
<dbReference type="GO" id="GO:0090071">
    <property type="term" value="P:negative regulation of ribosome biogenesis"/>
    <property type="evidence" value="ECO:0007669"/>
    <property type="project" value="UniProtKB-UniRule"/>
</dbReference>
<comment type="subunit">
    <text evidence="2">Interacts with ribosomal protein uL14 (rplN).</text>
</comment>
<comment type="function">
    <text evidence="2">Functions as a ribosomal silencing factor. Interacts with ribosomal protein uL14 (rplN), blocking formation of intersubunit bridge B8. Prevents association of the 30S and 50S ribosomal subunits and the formation of functional ribosomes, thus repressing translation.</text>
</comment>
<dbReference type="AlphaFoldDB" id="A0A532UXZ7"/>
<dbReference type="PANTHER" id="PTHR21043:SF0">
    <property type="entry name" value="MITOCHONDRIAL ASSEMBLY OF RIBOSOMAL LARGE SUBUNIT PROTEIN 1"/>
    <property type="match status" value="1"/>
</dbReference>
<evidence type="ECO:0000256" key="2">
    <source>
        <dbReference type="HAMAP-Rule" id="MF_01477"/>
    </source>
</evidence>
<dbReference type="Gene3D" id="3.30.460.10">
    <property type="entry name" value="Beta Polymerase, domain 2"/>
    <property type="match status" value="1"/>
</dbReference>
<dbReference type="GO" id="GO:0043023">
    <property type="term" value="F:ribosomal large subunit binding"/>
    <property type="evidence" value="ECO:0007669"/>
    <property type="project" value="TreeGrafter"/>
</dbReference>
<dbReference type="EMBL" id="NJBN01000007">
    <property type="protein sequence ID" value="TKJ39820.1"/>
    <property type="molecule type" value="Genomic_DNA"/>
</dbReference>
<dbReference type="NCBIfam" id="TIGR00090">
    <property type="entry name" value="rsfS_iojap_ybeB"/>
    <property type="match status" value="1"/>
</dbReference>
<dbReference type="InterPro" id="IPR004394">
    <property type="entry name" value="Iojap/RsfS/C7orf30"/>
</dbReference>
<gene>
    <name evidence="2 3" type="primary">rsfS</name>
    <name evidence="3" type="ORF">CEE37_11120</name>
</gene>
<organism evidence="3 4">
    <name type="scientific">candidate division LCP-89 bacterium B3_LCP</name>
    <dbReference type="NCBI Taxonomy" id="2012998"/>
    <lineage>
        <taxon>Bacteria</taxon>
        <taxon>Pseudomonadati</taxon>
        <taxon>Bacteria division LCP-89</taxon>
    </lineage>
</organism>
<keyword evidence="2" id="KW-0678">Repressor</keyword>
<comment type="similarity">
    <text evidence="1 2">Belongs to the Iojap/RsfS family.</text>
</comment>
<name>A0A532UXZ7_UNCL8</name>
<keyword evidence="2" id="KW-0810">Translation regulation</keyword>
<sequence>MTPKKRSIEEGASRQLALQIAQIALDKKGEAITVLDVRQISQFAHYLVLINGQVEQHLKAIANHISDTLKEDGIRPHHTEGLDNLQWILIDYLNVLVNIFMPEVRHFYDLEALWGEGEKVELPFVTGD</sequence>